<dbReference type="PROSITE" id="PS50110">
    <property type="entry name" value="RESPONSE_REGULATORY"/>
    <property type="match status" value="1"/>
</dbReference>
<dbReference type="SMART" id="SM00448">
    <property type="entry name" value="REC"/>
    <property type="match status" value="1"/>
</dbReference>
<dbReference type="Pfam" id="PF00512">
    <property type="entry name" value="HisKA"/>
    <property type="match status" value="1"/>
</dbReference>
<dbReference type="InterPro" id="IPR001610">
    <property type="entry name" value="PAC"/>
</dbReference>
<dbReference type="PANTHER" id="PTHR43547">
    <property type="entry name" value="TWO-COMPONENT HISTIDINE KINASE"/>
    <property type="match status" value="1"/>
</dbReference>
<dbReference type="PROSITE" id="PS50109">
    <property type="entry name" value="HIS_KIN"/>
    <property type="match status" value="1"/>
</dbReference>
<dbReference type="Gene3D" id="3.40.50.2300">
    <property type="match status" value="1"/>
</dbReference>
<keyword evidence="4" id="KW-0418">Kinase</keyword>
<dbReference type="SUPFAM" id="SSF52172">
    <property type="entry name" value="CheY-like"/>
    <property type="match status" value="1"/>
</dbReference>
<dbReference type="Gene3D" id="1.10.287.130">
    <property type="match status" value="1"/>
</dbReference>
<dbReference type="NCBIfam" id="TIGR00229">
    <property type="entry name" value="sensory_box"/>
    <property type="match status" value="1"/>
</dbReference>
<proteinExistence type="predicted"/>
<evidence type="ECO:0000256" key="4">
    <source>
        <dbReference type="ARBA" id="ARBA00022777"/>
    </source>
</evidence>
<evidence type="ECO:0000256" key="2">
    <source>
        <dbReference type="ARBA" id="ARBA00012438"/>
    </source>
</evidence>
<comment type="caution">
    <text evidence="10">The sequence shown here is derived from an EMBL/GenBank/DDBJ whole genome shotgun (WGS) entry which is preliminary data.</text>
</comment>
<dbReference type="PRINTS" id="PR00344">
    <property type="entry name" value="BCTRLSENSOR"/>
</dbReference>
<dbReference type="InterPro" id="IPR035965">
    <property type="entry name" value="PAS-like_dom_sf"/>
</dbReference>
<dbReference type="Gene3D" id="3.30.450.20">
    <property type="entry name" value="PAS domain"/>
    <property type="match status" value="1"/>
</dbReference>
<comment type="catalytic activity">
    <reaction evidence="1">
        <text>ATP + protein L-histidine = ADP + protein N-phospho-L-histidine.</text>
        <dbReference type="EC" id="2.7.13.3"/>
    </reaction>
</comment>
<dbReference type="InterPro" id="IPR036890">
    <property type="entry name" value="HATPase_C_sf"/>
</dbReference>
<accession>A0ABR8FKN8</accession>
<evidence type="ECO:0000259" key="7">
    <source>
        <dbReference type="PROSITE" id="PS50109"/>
    </source>
</evidence>
<keyword evidence="4" id="KW-0808">Transferase</keyword>
<dbReference type="Gene3D" id="3.30.565.10">
    <property type="entry name" value="Histidine kinase-like ATPase, C-terminal domain"/>
    <property type="match status" value="1"/>
</dbReference>
<keyword evidence="5" id="KW-0902">Two-component regulatory system</keyword>
<evidence type="ECO:0000256" key="3">
    <source>
        <dbReference type="ARBA" id="ARBA00022553"/>
    </source>
</evidence>
<dbReference type="EMBL" id="JACJST010000028">
    <property type="protein sequence ID" value="MBD2570679.1"/>
    <property type="molecule type" value="Genomic_DNA"/>
</dbReference>
<dbReference type="SMART" id="SM00388">
    <property type="entry name" value="HisKA"/>
    <property type="match status" value="1"/>
</dbReference>
<dbReference type="Pfam" id="PF00072">
    <property type="entry name" value="Response_reg"/>
    <property type="match status" value="1"/>
</dbReference>
<sequence length="533" mass="59898">MCNKIPRNTPNHTLCSYVSRVEVSEKKLVKNADSKTYTCNASDMLRQFAENITDAVFWMSDIQNHQLLYVSPTYERIWGRSCSLLYANFYDWLEAIHTEDREQVRTIFCEQAHIGGYDQEYRIIRPDGEMRWIRDRGFPIKDESGEPYRVVGIAEDITNRKQAEVEKQLLLQREQVEGADAEKANRLRDDFFAIISHELRTPLSPILGWTKLLMSGKLNGEQTTEALKSIERNTQAQVKLIEDLLDVSRILHGKIRLNICPVNLSSIISTAIEKVRQSTAINSIQLITDIDPDVGQVSGDLTRLQQLIDHLLSNAIKFTPEGGRVIVELSKVIETKKPLTERNSISATDYPAYAQIKISDTGKGISPEFLPQIFEYFRQEDSTITRKFNGLGLGLAIVRNLVELHNGTVEAESSGVGHGATFTVRLPLLAADGNFPDTCQSQPTNVSFNLSGMKILVVDDDTDSRDFVAFVLKQSGAEVTAVSDALSGLQAIPQLKPNVLISDIGMPHMNGYELVREIRTWTLEQGEKFPRSP</sequence>
<organism evidence="10 11">
    <name type="scientific">Anabaena lutea FACHB-196</name>
    <dbReference type="NCBI Taxonomy" id="2692881"/>
    <lineage>
        <taxon>Bacteria</taxon>
        <taxon>Bacillati</taxon>
        <taxon>Cyanobacteriota</taxon>
        <taxon>Cyanophyceae</taxon>
        <taxon>Nostocales</taxon>
        <taxon>Nostocaceae</taxon>
        <taxon>Anabaena</taxon>
    </lineage>
</organism>
<dbReference type="SUPFAM" id="SSF55874">
    <property type="entry name" value="ATPase domain of HSP90 chaperone/DNA topoisomerase II/histidine kinase"/>
    <property type="match status" value="1"/>
</dbReference>
<dbReference type="SUPFAM" id="SSF55785">
    <property type="entry name" value="PYP-like sensor domain (PAS domain)"/>
    <property type="match status" value="1"/>
</dbReference>
<dbReference type="InterPro" id="IPR003594">
    <property type="entry name" value="HATPase_dom"/>
</dbReference>
<feature type="domain" description="Histidine kinase" evidence="7">
    <location>
        <begin position="194"/>
        <end position="430"/>
    </location>
</feature>
<dbReference type="InterPro" id="IPR000700">
    <property type="entry name" value="PAS-assoc_C"/>
</dbReference>
<dbReference type="InterPro" id="IPR000014">
    <property type="entry name" value="PAS"/>
</dbReference>
<evidence type="ECO:0000313" key="11">
    <source>
        <dbReference type="Proteomes" id="UP000640531"/>
    </source>
</evidence>
<dbReference type="CDD" id="cd00082">
    <property type="entry name" value="HisKA"/>
    <property type="match status" value="1"/>
</dbReference>
<dbReference type="InterPro" id="IPR001789">
    <property type="entry name" value="Sig_transdc_resp-reg_receiver"/>
</dbReference>
<feature type="domain" description="PAC" evidence="9">
    <location>
        <begin position="117"/>
        <end position="169"/>
    </location>
</feature>
<feature type="modified residue" description="4-aspartylphosphate" evidence="6">
    <location>
        <position position="503"/>
    </location>
</feature>
<reference evidence="10 11" key="1">
    <citation type="journal article" date="2020" name="ISME J.">
        <title>Comparative genomics reveals insights into cyanobacterial evolution and habitat adaptation.</title>
        <authorList>
            <person name="Chen M.Y."/>
            <person name="Teng W.K."/>
            <person name="Zhao L."/>
            <person name="Hu C.X."/>
            <person name="Zhou Y.K."/>
            <person name="Han B.P."/>
            <person name="Song L.R."/>
            <person name="Shu W.S."/>
        </authorList>
    </citation>
    <scope>NUCLEOTIDE SEQUENCE [LARGE SCALE GENOMIC DNA]</scope>
    <source>
        <strain evidence="10 11">FACHB-196</strain>
    </source>
</reference>
<evidence type="ECO:0000256" key="6">
    <source>
        <dbReference type="PROSITE-ProRule" id="PRU00169"/>
    </source>
</evidence>
<keyword evidence="3 6" id="KW-0597">Phosphoprotein</keyword>
<name>A0ABR8FKN8_9NOST</name>
<dbReference type="InterPro" id="IPR013655">
    <property type="entry name" value="PAS_fold_3"/>
</dbReference>
<dbReference type="Pfam" id="PF02518">
    <property type="entry name" value="HATPase_c"/>
    <property type="match status" value="1"/>
</dbReference>
<evidence type="ECO:0000256" key="5">
    <source>
        <dbReference type="ARBA" id="ARBA00023012"/>
    </source>
</evidence>
<dbReference type="SUPFAM" id="SSF47384">
    <property type="entry name" value="Homodimeric domain of signal transducing histidine kinase"/>
    <property type="match status" value="1"/>
</dbReference>
<dbReference type="RefSeq" id="WP_190718979.1">
    <property type="nucleotide sequence ID" value="NZ_JACJST010000028.1"/>
</dbReference>
<dbReference type="SMART" id="SM00086">
    <property type="entry name" value="PAC"/>
    <property type="match status" value="1"/>
</dbReference>
<dbReference type="EC" id="2.7.13.3" evidence="2"/>
<dbReference type="Pfam" id="PF08447">
    <property type="entry name" value="PAS_3"/>
    <property type="match status" value="1"/>
</dbReference>
<dbReference type="SMART" id="SM00387">
    <property type="entry name" value="HATPase_c"/>
    <property type="match status" value="1"/>
</dbReference>
<evidence type="ECO:0000256" key="1">
    <source>
        <dbReference type="ARBA" id="ARBA00000085"/>
    </source>
</evidence>
<evidence type="ECO:0000259" key="8">
    <source>
        <dbReference type="PROSITE" id="PS50110"/>
    </source>
</evidence>
<feature type="domain" description="Response regulatory" evidence="8">
    <location>
        <begin position="454"/>
        <end position="533"/>
    </location>
</feature>
<dbReference type="PANTHER" id="PTHR43547:SF2">
    <property type="entry name" value="HYBRID SIGNAL TRANSDUCTION HISTIDINE KINASE C"/>
    <property type="match status" value="1"/>
</dbReference>
<dbReference type="PROSITE" id="PS50113">
    <property type="entry name" value="PAC"/>
    <property type="match status" value="1"/>
</dbReference>
<evidence type="ECO:0000259" key="9">
    <source>
        <dbReference type="PROSITE" id="PS50113"/>
    </source>
</evidence>
<dbReference type="InterPro" id="IPR005467">
    <property type="entry name" value="His_kinase_dom"/>
</dbReference>
<dbReference type="InterPro" id="IPR011006">
    <property type="entry name" value="CheY-like_superfamily"/>
</dbReference>
<dbReference type="InterPro" id="IPR036097">
    <property type="entry name" value="HisK_dim/P_sf"/>
</dbReference>
<protein>
    <recommendedName>
        <fullName evidence="2">histidine kinase</fullName>
        <ecNumber evidence="2">2.7.13.3</ecNumber>
    </recommendedName>
</protein>
<keyword evidence="11" id="KW-1185">Reference proteome</keyword>
<gene>
    <name evidence="10" type="ORF">H6G59_22840</name>
</gene>
<dbReference type="CDD" id="cd00130">
    <property type="entry name" value="PAS"/>
    <property type="match status" value="1"/>
</dbReference>
<dbReference type="InterPro" id="IPR004358">
    <property type="entry name" value="Sig_transdc_His_kin-like_C"/>
</dbReference>
<evidence type="ECO:0000313" key="10">
    <source>
        <dbReference type="EMBL" id="MBD2570679.1"/>
    </source>
</evidence>
<dbReference type="InterPro" id="IPR003661">
    <property type="entry name" value="HisK_dim/P_dom"/>
</dbReference>
<dbReference type="Proteomes" id="UP000640531">
    <property type="component" value="Unassembled WGS sequence"/>
</dbReference>